<comment type="caution">
    <text evidence="2">The sequence shown here is derived from an EMBL/GenBank/DDBJ whole genome shotgun (WGS) entry which is preliminary data.</text>
</comment>
<dbReference type="EMBL" id="JBHFFA010000006">
    <property type="protein sequence ID" value="KAL2622257.1"/>
    <property type="molecule type" value="Genomic_DNA"/>
</dbReference>
<proteinExistence type="predicted"/>
<evidence type="ECO:0000313" key="3">
    <source>
        <dbReference type="Proteomes" id="UP001605036"/>
    </source>
</evidence>
<name>A0ABD1Y668_9MARC</name>
<keyword evidence="3" id="KW-1185">Reference proteome</keyword>
<feature type="region of interest" description="Disordered" evidence="1">
    <location>
        <begin position="1"/>
        <end position="80"/>
    </location>
</feature>
<feature type="compositionally biased region" description="Basic and acidic residues" evidence="1">
    <location>
        <begin position="1"/>
        <end position="14"/>
    </location>
</feature>
<evidence type="ECO:0000256" key="1">
    <source>
        <dbReference type="SAM" id="MobiDB-lite"/>
    </source>
</evidence>
<accession>A0ABD1Y668</accession>
<sequence length="96" mass="10372">MSEDSHSNKKKAESGTEGNNSWNENESGSPPPEVNTTQGDEKKEVDENMEDSERDSPANPREPEGCLPGEIAPNAPGMQKHVEEQTLIALELGGIL</sequence>
<reference evidence="2 3" key="1">
    <citation type="submission" date="2024-09" db="EMBL/GenBank/DDBJ databases">
        <title>Chromosome-scale assembly of Riccia fluitans.</title>
        <authorList>
            <person name="Paukszto L."/>
            <person name="Sawicki J."/>
            <person name="Karawczyk K."/>
            <person name="Piernik-Szablinska J."/>
            <person name="Szczecinska M."/>
            <person name="Mazdziarz M."/>
        </authorList>
    </citation>
    <scope>NUCLEOTIDE SEQUENCE [LARGE SCALE GENOMIC DNA]</scope>
    <source>
        <strain evidence="2">Rf_01</strain>
        <tissue evidence="2">Aerial parts of the thallus</tissue>
    </source>
</reference>
<organism evidence="2 3">
    <name type="scientific">Riccia fluitans</name>
    <dbReference type="NCBI Taxonomy" id="41844"/>
    <lineage>
        <taxon>Eukaryota</taxon>
        <taxon>Viridiplantae</taxon>
        <taxon>Streptophyta</taxon>
        <taxon>Embryophyta</taxon>
        <taxon>Marchantiophyta</taxon>
        <taxon>Marchantiopsida</taxon>
        <taxon>Marchantiidae</taxon>
        <taxon>Marchantiales</taxon>
        <taxon>Ricciaceae</taxon>
        <taxon>Riccia</taxon>
    </lineage>
</organism>
<protein>
    <submittedName>
        <fullName evidence="2">Uncharacterized protein</fullName>
    </submittedName>
</protein>
<evidence type="ECO:0000313" key="2">
    <source>
        <dbReference type="EMBL" id="KAL2622257.1"/>
    </source>
</evidence>
<feature type="compositionally biased region" description="Low complexity" evidence="1">
    <location>
        <begin position="15"/>
        <end position="28"/>
    </location>
</feature>
<dbReference type="AlphaFoldDB" id="A0ABD1Y668"/>
<gene>
    <name evidence="2" type="ORF">R1flu_002462</name>
</gene>
<dbReference type="Proteomes" id="UP001605036">
    <property type="component" value="Unassembled WGS sequence"/>
</dbReference>